<dbReference type="CDD" id="cd00761">
    <property type="entry name" value="Glyco_tranf_GTA_type"/>
    <property type="match status" value="1"/>
</dbReference>
<dbReference type="RefSeq" id="WP_084932232.1">
    <property type="nucleotide sequence ID" value="NZ_LNVG01000001.1"/>
</dbReference>
<accession>A0A1X0WX20</accession>
<dbReference type="InterPro" id="IPR001173">
    <property type="entry name" value="Glyco_trans_2-like"/>
</dbReference>
<sequence>MNDVVLSIIIPVYNVENYIRRCLDSIFNQKSSIRFEVLLINDGSTDSSGEICDEYQLKYSNVFVTHTENRGVSKARNLGMSLSRGDMLYFVDPDDYLSNEFFSKVSQYVLKDWEVLCFGYYEVKERRGEILSCRNHRYLQIGEIKKEEFVNRFVELFRTDMMYNVWSRIYRRDFVMRNGIDFPDRKIGEDTFFNFQVYKHVKQVDFIDSELYYYVSRRSGSALTSFNPDRVKLQLEELVELEELLGQFGLSDEKLLLEIKEKIVVSSAFQIANSEAMNESKIELLSRLVQNHQFNEVFFENKNHLIGTYWELLVQRNLSLLLRRITIDLLSRKRYRCVLFVEKMKMNSLLRKIAFK</sequence>
<dbReference type="GO" id="GO:0016757">
    <property type="term" value="F:glycosyltransferase activity"/>
    <property type="evidence" value="ECO:0007669"/>
    <property type="project" value="UniProtKB-KW"/>
</dbReference>
<keyword evidence="1" id="KW-0328">Glycosyltransferase</keyword>
<organism evidence="4 5">
    <name type="scientific">Streptococcus oralis subsp. tigurinus</name>
    <dbReference type="NCBI Taxonomy" id="1077464"/>
    <lineage>
        <taxon>Bacteria</taxon>
        <taxon>Bacillati</taxon>
        <taxon>Bacillota</taxon>
        <taxon>Bacilli</taxon>
        <taxon>Lactobacillales</taxon>
        <taxon>Streptococcaceae</taxon>
        <taxon>Streptococcus</taxon>
    </lineage>
</organism>
<evidence type="ECO:0000256" key="1">
    <source>
        <dbReference type="ARBA" id="ARBA00022676"/>
    </source>
</evidence>
<dbReference type="SUPFAM" id="SSF53448">
    <property type="entry name" value="Nucleotide-diphospho-sugar transferases"/>
    <property type="match status" value="1"/>
</dbReference>
<protein>
    <submittedName>
        <fullName evidence="4">Glycosyl transferase family 2</fullName>
    </submittedName>
</protein>
<evidence type="ECO:0000256" key="2">
    <source>
        <dbReference type="ARBA" id="ARBA00022679"/>
    </source>
</evidence>
<proteinExistence type="predicted"/>
<keyword evidence="2 4" id="KW-0808">Transferase</keyword>
<evidence type="ECO:0000313" key="4">
    <source>
        <dbReference type="EMBL" id="ORJ31313.1"/>
    </source>
</evidence>
<dbReference type="PANTHER" id="PTHR22916">
    <property type="entry name" value="GLYCOSYLTRANSFERASE"/>
    <property type="match status" value="1"/>
</dbReference>
<comment type="caution">
    <text evidence="4">The sequence shown here is derived from an EMBL/GenBank/DDBJ whole genome shotgun (WGS) entry which is preliminary data.</text>
</comment>
<dbReference type="AlphaFoldDB" id="A0A1X0WX20"/>
<dbReference type="Proteomes" id="UP000192789">
    <property type="component" value="Unassembled WGS sequence"/>
</dbReference>
<dbReference type="PANTHER" id="PTHR22916:SF51">
    <property type="entry name" value="GLYCOSYLTRANSFERASE EPSH-RELATED"/>
    <property type="match status" value="1"/>
</dbReference>
<dbReference type="Gene3D" id="3.90.550.10">
    <property type="entry name" value="Spore Coat Polysaccharide Biosynthesis Protein SpsA, Chain A"/>
    <property type="match status" value="1"/>
</dbReference>
<feature type="domain" description="Glycosyltransferase 2-like" evidence="3">
    <location>
        <begin position="7"/>
        <end position="172"/>
    </location>
</feature>
<gene>
    <name evidence="4" type="ORF">ATE35_01735</name>
</gene>
<dbReference type="InterPro" id="IPR029044">
    <property type="entry name" value="Nucleotide-diphossugar_trans"/>
</dbReference>
<evidence type="ECO:0000313" key="5">
    <source>
        <dbReference type="Proteomes" id="UP000192789"/>
    </source>
</evidence>
<name>A0A1X0WX20_STROR</name>
<dbReference type="Pfam" id="PF00535">
    <property type="entry name" value="Glycos_transf_2"/>
    <property type="match status" value="1"/>
</dbReference>
<dbReference type="EMBL" id="LNVG01000001">
    <property type="protein sequence ID" value="ORJ31313.1"/>
    <property type="molecule type" value="Genomic_DNA"/>
</dbReference>
<evidence type="ECO:0000259" key="3">
    <source>
        <dbReference type="Pfam" id="PF00535"/>
    </source>
</evidence>
<reference evidence="4 5" key="1">
    <citation type="journal article" date="2016" name="PLoS ONE">
        <title>Comparative Genomics Analysis of Streptococcus tigurinus Strains Identifies Genetic Elements Specifically and Uniquely Present in Highly Virulent Strains.</title>
        <authorList>
            <person name="Diene S.M."/>
            <person name="Francois P."/>
            <person name="Zbinden A."/>
            <person name="Entenza J.M."/>
            <person name="Resch G."/>
        </authorList>
    </citation>
    <scope>NUCLEOTIDE SEQUENCE [LARGE SCALE GENOMIC DNA]</scope>
    <source>
        <strain evidence="4 5">AZ_14</strain>
    </source>
</reference>